<dbReference type="EMBL" id="JBAKIA010000004">
    <property type="protein sequence ID" value="MEJ8473730.1"/>
    <property type="molecule type" value="Genomic_DNA"/>
</dbReference>
<comment type="similarity">
    <text evidence="1 2">Belongs to the CutC family.</text>
</comment>
<dbReference type="InterPro" id="IPR005627">
    <property type="entry name" value="CutC-like"/>
</dbReference>
<dbReference type="Gene3D" id="3.20.20.380">
    <property type="entry name" value="Copper homeostasis (CutC) domain"/>
    <property type="match status" value="1"/>
</dbReference>
<dbReference type="RefSeq" id="WP_340273390.1">
    <property type="nucleotide sequence ID" value="NZ_JBAKIA010000004.1"/>
</dbReference>
<name>A0ABU8TJD9_9HYPH</name>
<protein>
    <recommendedName>
        <fullName evidence="2">PF03932 family protein CutC</fullName>
    </recommendedName>
</protein>
<keyword evidence="4" id="KW-1185">Reference proteome</keyword>
<evidence type="ECO:0000313" key="4">
    <source>
        <dbReference type="Proteomes" id="UP001385499"/>
    </source>
</evidence>
<comment type="caution">
    <text evidence="3">The sequence shown here is derived from an EMBL/GenBank/DDBJ whole genome shotgun (WGS) entry which is preliminary data.</text>
</comment>
<sequence length="256" mass="26663">MSHNSQTLSQASTQADKSVLLEVCVDTIDGLIAAVEGGADRIELCSALSLGGLTPSVGFMQQAATFGIPVYPLIRPRHGGFHYSTAELDTIKRDIDAAAACSLPGVVIGACTSAGHLDTKVLTDLIRHAGPMNITLHRAFDLVPDQQDALETAIELGFSRILTSGGAKTAMDGMEAISALAYAAKNRISIMPGSGIQPSNVASFLATLPITEIHASCSSPQMDEAGKISELGFLSGPAKQTNADVVRAMISEINKT</sequence>
<dbReference type="InterPro" id="IPR036822">
    <property type="entry name" value="CutC-like_dom_sf"/>
</dbReference>
<comment type="caution">
    <text evidence="2">Once thought to be involved in copper homeostasis, experiments in E.coli have shown this is not the case.</text>
</comment>
<dbReference type="PANTHER" id="PTHR12598">
    <property type="entry name" value="COPPER HOMEOSTASIS PROTEIN CUTC"/>
    <property type="match status" value="1"/>
</dbReference>
<gene>
    <name evidence="2" type="primary">cutC</name>
    <name evidence="3" type="ORF">V6575_06505</name>
</gene>
<dbReference type="HAMAP" id="MF_00795">
    <property type="entry name" value="CutC"/>
    <property type="match status" value="1"/>
</dbReference>
<comment type="subcellular location">
    <subcellularLocation>
        <location evidence="2">Cytoplasm</location>
    </subcellularLocation>
</comment>
<dbReference type="PANTHER" id="PTHR12598:SF0">
    <property type="entry name" value="COPPER HOMEOSTASIS PROTEIN CUTC HOMOLOG"/>
    <property type="match status" value="1"/>
</dbReference>
<keyword evidence="2" id="KW-0963">Cytoplasm</keyword>
<evidence type="ECO:0000313" key="3">
    <source>
        <dbReference type="EMBL" id="MEJ8473730.1"/>
    </source>
</evidence>
<evidence type="ECO:0000256" key="1">
    <source>
        <dbReference type="ARBA" id="ARBA00007768"/>
    </source>
</evidence>
<proteinExistence type="inferred from homology"/>
<reference evidence="3 4" key="1">
    <citation type="submission" date="2024-02" db="EMBL/GenBank/DDBJ databases">
        <title>Roseibium algae sp. nov., isolated from marine alga (Grateloupia sp.), showing potential in myo-inositol conversion.</title>
        <authorList>
            <person name="Wang Y."/>
        </authorList>
    </citation>
    <scope>NUCLEOTIDE SEQUENCE [LARGE SCALE GENOMIC DNA]</scope>
    <source>
        <strain evidence="3 4">H3510</strain>
    </source>
</reference>
<dbReference type="SUPFAM" id="SSF110395">
    <property type="entry name" value="CutC-like"/>
    <property type="match status" value="1"/>
</dbReference>
<dbReference type="Proteomes" id="UP001385499">
    <property type="component" value="Unassembled WGS sequence"/>
</dbReference>
<dbReference type="Pfam" id="PF03932">
    <property type="entry name" value="CutC"/>
    <property type="match status" value="1"/>
</dbReference>
<evidence type="ECO:0000256" key="2">
    <source>
        <dbReference type="HAMAP-Rule" id="MF_00795"/>
    </source>
</evidence>
<organism evidence="3 4">
    <name type="scientific">Roseibium algae</name>
    <dbReference type="NCBI Taxonomy" id="3123038"/>
    <lineage>
        <taxon>Bacteria</taxon>
        <taxon>Pseudomonadati</taxon>
        <taxon>Pseudomonadota</taxon>
        <taxon>Alphaproteobacteria</taxon>
        <taxon>Hyphomicrobiales</taxon>
        <taxon>Stappiaceae</taxon>
        <taxon>Roseibium</taxon>
    </lineage>
</organism>
<accession>A0ABU8TJD9</accession>